<sequence>MPCDLHLPLGCLRNHDATFKQNQRLQDQTRCNIGRAPADRTAMHEPEPLCQPHGFTSRLNHTRWRSVDTSWPVRCQCQITHTADVALRSWNASVRETASVRPSFQLRFVRDPVTEFAV</sequence>
<dbReference type="Proteomes" id="UP001642484">
    <property type="component" value="Unassembled WGS sequence"/>
</dbReference>
<dbReference type="EMBL" id="CAXAMN010008891">
    <property type="protein sequence ID" value="CAK9027053.1"/>
    <property type="molecule type" value="Genomic_DNA"/>
</dbReference>
<reference evidence="1 2" key="1">
    <citation type="submission" date="2024-02" db="EMBL/GenBank/DDBJ databases">
        <authorList>
            <person name="Chen Y."/>
            <person name="Shah S."/>
            <person name="Dougan E. K."/>
            <person name="Thang M."/>
            <person name="Chan C."/>
        </authorList>
    </citation>
    <scope>NUCLEOTIDE SEQUENCE [LARGE SCALE GENOMIC DNA]</scope>
</reference>
<comment type="caution">
    <text evidence="1">The sequence shown here is derived from an EMBL/GenBank/DDBJ whole genome shotgun (WGS) entry which is preliminary data.</text>
</comment>
<evidence type="ECO:0000313" key="1">
    <source>
        <dbReference type="EMBL" id="CAK9027053.1"/>
    </source>
</evidence>
<accession>A0ABP0KK38</accession>
<name>A0ABP0KK38_9DINO</name>
<protein>
    <submittedName>
        <fullName evidence="1">Uncharacterized protein</fullName>
    </submittedName>
</protein>
<evidence type="ECO:0000313" key="2">
    <source>
        <dbReference type="Proteomes" id="UP001642484"/>
    </source>
</evidence>
<proteinExistence type="predicted"/>
<keyword evidence="2" id="KW-1185">Reference proteome</keyword>
<organism evidence="1 2">
    <name type="scientific">Durusdinium trenchii</name>
    <dbReference type="NCBI Taxonomy" id="1381693"/>
    <lineage>
        <taxon>Eukaryota</taxon>
        <taxon>Sar</taxon>
        <taxon>Alveolata</taxon>
        <taxon>Dinophyceae</taxon>
        <taxon>Suessiales</taxon>
        <taxon>Symbiodiniaceae</taxon>
        <taxon>Durusdinium</taxon>
    </lineage>
</organism>
<gene>
    <name evidence="1" type="ORF">CCMP2556_LOCUS16610</name>
</gene>